<dbReference type="OrthoDB" id="6134459at2759"/>
<evidence type="ECO:0000256" key="1">
    <source>
        <dbReference type="ARBA" id="ARBA00004651"/>
    </source>
</evidence>
<dbReference type="InterPro" id="IPR000539">
    <property type="entry name" value="Frizzled/Smoothened_7TM"/>
</dbReference>
<protein>
    <submittedName>
        <fullName evidence="19">G-protein coupled receptor Mth2</fullName>
    </submittedName>
</protein>
<evidence type="ECO:0000313" key="18">
    <source>
        <dbReference type="Proteomes" id="UP001652621"/>
    </source>
</evidence>
<feature type="chain" id="PRO_5044561111" evidence="15">
    <location>
        <begin position="24"/>
        <end position="531"/>
    </location>
</feature>
<evidence type="ECO:0000256" key="7">
    <source>
        <dbReference type="ARBA" id="ARBA00022989"/>
    </source>
</evidence>
<keyword evidence="7 14" id="KW-1133">Transmembrane helix</keyword>
<keyword evidence="9 14" id="KW-0472">Membrane</keyword>
<evidence type="ECO:0000256" key="12">
    <source>
        <dbReference type="ARBA" id="ARBA00023180"/>
    </source>
</evidence>
<dbReference type="InterPro" id="IPR044860">
    <property type="entry name" value="Methusela_ecto_dom_1"/>
</dbReference>
<dbReference type="Pfam" id="PF06652">
    <property type="entry name" value="Methuselah_N"/>
    <property type="match status" value="1"/>
</dbReference>
<dbReference type="VEuPathDB" id="VectorBase:MDOMA2_008157"/>
<evidence type="ECO:0000256" key="8">
    <source>
        <dbReference type="ARBA" id="ARBA00023040"/>
    </source>
</evidence>
<dbReference type="GO" id="GO:0007166">
    <property type="term" value="P:cell surface receptor signaling pathway"/>
    <property type="evidence" value="ECO:0007669"/>
    <property type="project" value="InterPro"/>
</dbReference>
<keyword evidence="8" id="KW-0297">G-protein coupled receptor</keyword>
<keyword evidence="5 14" id="KW-0812">Transmembrane</keyword>
<feature type="transmembrane region" description="Helical" evidence="14">
    <location>
        <begin position="380"/>
        <end position="404"/>
    </location>
</feature>
<gene>
    <name evidence="17" type="primary">101895928</name>
    <name evidence="19" type="synonym">LOC101895928</name>
</gene>
<keyword evidence="10" id="KW-1015">Disulfide bond</keyword>
<proteinExistence type="inferred from homology"/>
<dbReference type="PROSITE" id="PS50261">
    <property type="entry name" value="G_PROTEIN_RECEP_F2_4"/>
    <property type="match status" value="1"/>
</dbReference>
<dbReference type="STRING" id="7370.A0A1I8N1C4"/>
<evidence type="ECO:0000259" key="16">
    <source>
        <dbReference type="PROSITE" id="PS50261"/>
    </source>
</evidence>
<comment type="similarity">
    <text evidence="3">Belongs to the G-protein coupled receptor 2 family. Mth subfamily.</text>
</comment>
<dbReference type="EnsemblMetazoa" id="MDOA010531-RB">
    <property type="protein sequence ID" value="MDOA010531-PB"/>
    <property type="gene ID" value="MDOA010531"/>
</dbReference>
<dbReference type="Gene3D" id="1.20.1070.10">
    <property type="entry name" value="Rhodopsin 7-helix transmembrane proteins"/>
    <property type="match status" value="1"/>
</dbReference>
<dbReference type="InterPro" id="IPR051384">
    <property type="entry name" value="Mth_GPCR"/>
</dbReference>
<dbReference type="eggNOG" id="KOG4193">
    <property type="taxonomic scope" value="Eukaryota"/>
</dbReference>
<feature type="domain" description="G-protein coupled receptors family 2 profile 2" evidence="16">
    <location>
        <begin position="218"/>
        <end position="479"/>
    </location>
</feature>
<dbReference type="InterPro" id="IPR036272">
    <property type="entry name" value="Methuselah_N_sf"/>
</dbReference>
<sequence length="531" mass="62140">MRLHKFGLHLSILILGTATKATSSENPGQNLTEKCPYKDTVDLSNIKPLDNGSYVYHNTVIEEHKLAQYDYRLAAYNERKNSELHWRGCVCDSTKPCVKVCCEWGEYFDETSYRCEKIPDHLNVPTELTIISMDTPDRLVNIYEHFTYQVGLPCKHPESLTMEDDQWHLLEDGILYILNDDSYHDTVSYCLTAYRYNDTNANVLVPMSCPKKNEMTFELAFHSYAPLVTVVFLIPTVGIYLWLKELRENMRGKLLICYMISLIISYCILGYINLSEVVFDDNMCCILGFTCYFFFIAAFLWLSVLCFDIWINFKDTRFPSSSKNHTRFIWYSCYAWGIATLLTSMAMLCQWSDHISEDYKPGIGYDVCWLDTNKWSAAIYFYWPNLIILLFSIVTFTHLTLRIYRIRSDMAQMTQRKEVFKENAVVILRVFIILGLSWILDILSYFLRNYEAWDFLSILSDMRSALQGLLIFILFILKHNVLQSIRRSIFRLRNTNRPSIFSRLSFSKSSVTHGPQTEMEYIEVNPIEPRV</sequence>
<keyword evidence="11 19" id="KW-0675">Receptor</keyword>
<dbReference type="InterPro" id="IPR010596">
    <property type="entry name" value="Methuselah_N_dom"/>
</dbReference>
<dbReference type="InterPro" id="IPR017981">
    <property type="entry name" value="GPCR_2-like_7TM"/>
</dbReference>
<feature type="transmembrane region" description="Helical" evidence="14">
    <location>
        <begin position="328"/>
        <end position="348"/>
    </location>
</feature>
<comment type="subcellular location">
    <subcellularLocation>
        <location evidence="1">Cell membrane</location>
        <topology evidence="1">Multi-pass membrane protein</topology>
    </subcellularLocation>
</comment>
<evidence type="ECO:0000256" key="10">
    <source>
        <dbReference type="ARBA" id="ARBA00023157"/>
    </source>
</evidence>
<keyword evidence="13" id="KW-0807">Transducer</keyword>
<dbReference type="CDD" id="cd15039">
    <property type="entry name" value="7tmB3_Methuselah-like"/>
    <property type="match status" value="1"/>
</dbReference>
<accession>A0A1I8N1C4</accession>
<dbReference type="PANTHER" id="PTHR47154">
    <property type="entry name" value="G-PROTEIN COUPLED RECEPTOR MTH-RELATED"/>
    <property type="match status" value="1"/>
</dbReference>
<reference evidence="17" key="1">
    <citation type="submission" date="2020-05" db="UniProtKB">
        <authorList>
            <consortium name="EnsemblMetazoa"/>
        </authorList>
    </citation>
    <scope>IDENTIFICATION</scope>
    <source>
        <strain evidence="17">Aabys</strain>
    </source>
</reference>
<name>A0A1I8N1C4_MUSDO</name>
<keyword evidence="4" id="KW-1003">Cell membrane</keyword>
<dbReference type="InterPro" id="IPR023311">
    <property type="entry name" value="Methusela_ecto_dom_2"/>
</dbReference>
<feature type="transmembrane region" description="Helical" evidence="14">
    <location>
        <begin position="255"/>
        <end position="274"/>
    </location>
</feature>
<dbReference type="AlphaFoldDB" id="A0A1I8N1C4"/>
<dbReference type="Gene3D" id="2.170.180.11">
    <property type="entry name" value="Methuselah ectodomain, domain 2"/>
    <property type="match status" value="1"/>
</dbReference>
<evidence type="ECO:0000256" key="9">
    <source>
        <dbReference type="ARBA" id="ARBA00023136"/>
    </source>
</evidence>
<evidence type="ECO:0000256" key="2">
    <source>
        <dbReference type="ARBA" id="ARBA00008077"/>
    </source>
</evidence>
<feature type="transmembrane region" description="Helical" evidence="14">
    <location>
        <begin position="425"/>
        <end position="447"/>
    </location>
</feature>
<evidence type="ECO:0000256" key="11">
    <source>
        <dbReference type="ARBA" id="ARBA00023170"/>
    </source>
</evidence>
<feature type="signal peptide" evidence="15">
    <location>
        <begin position="1"/>
        <end position="23"/>
    </location>
</feature>
<dbReference type="Pfam" id="PF01534">
    <property type="entry name" value="Frizzled"/>
    <property type="match status" value="1"/>
</dbReference>
<keyword evidence="18" id="KW-1185">Reference proteome</keyword>
<evidence type="ECO:0000256" key="5">
    <source>
        <dbReference type="ARBA" id="ARBA00022692"/>
    </source>
</evidence>
<comment type="similarity">
    <text evidence="2">Belongs to the G-protein coupled receptor Fz/Smo family.</text>
</comment>
<keyword evidence="12" id="KW-0325">Glycoprotein</keyword>
<dbReference type="SUPFAM" id="SSF81321">
    <property type="entry name" value="Family A G protein-coupled receptor-like"/>
    <property type="match status" value="1"/>
</dbReference>
<reference evidence="19" key="2">
    <citation type="submission" date="2025-05" db="UniProtKB">
        <authorList>
            <consortium name="RefSeq"/>
        </authorList>
    </citation>
    <scope>IDENTIFICATION</scope>
    <source>
        <strain evidence="19">Aabys</strain>
        <tissue evidence="19">Whole body</tissue>
    </source>
</reference>
<dbReference type="Proteomes" id="UP001652621">
    <property type="component" value="Unplaced"/>
</dbReference>
<evidence type="ECO:0000256" key="4">
    <source>
        <dbReference type="ARBA" id="ARBA00022475"/>
    </source>
</evidence>
<dbReference type="Gene3D" id="2.30.160.11">
    <property type="match status" value="1"/>
</dbReference>
<evidence type="ECO:0000256" key="15">
    <source>
        <dbReference type="SAM" id="SignalP"/>
    </source>
</evidence>
<evidence type="ECO:0000313" key="17">
    <source>
        <dbReference type="EnsemblMetazoa" id="MDOA010531-PB"/>
    </source>
</evidence>
<dbReference type="RefSeq" id="XP_058982394.1">
    <property type="nucleotide sequence ID" value="XM_059126411.1"/>
</dbReference>
<dbReference type="GO" id="GO:0005886">
    <property type="term" value="C:plasma membrane"/>
    <property type="evidence" value="ECO:0007669"/>
    <property type="project" value="UniProtKB-SubCell"/>
</dbReference>
<evidence type="ECO:0000256" key="14">
    <source>
        <dbReference type="SAM" id="Phobius"/>
    </source>
</evidence>
<keyword evidence="6 15" id="KW-0732">Signal</keyword>
<evidence type="ECO:0000313" key="19">
    <source>
        <dbReference type="RefSeq" id="XP_058982394.1"/>
    </source>
</evidence>
<dbReference type="VEuPathDB" id="VectorBase:MDOA010531"/>
<dbReference type="GO" id="GO:0008528">
    <property type="term" value="F:G protein-coupled peptide receptor activity"/>
    <property type="evidence" value="ECO:0007669"/>
    <property type="project" value="TreeGrafter"/>
</dbReference>
<feature type="transmembrane region" description="Helical" evidence="14">
    <location>
        <begin position="453"/>
        <end position="477"/>
    </location>
</feature>
<feature type="transmembrane region" description="Helical" evidence="14">
    <location>
        <begin position="286"/>
        <end position="307"/>
    </location>
</feature>
<organism evidence="17">
    <name type="scientific">Musca domestica</name>
    <name type="common">House fly</name>
    <dbReference type="NCBI Taxonomy" id="7370"/>
    <lineage>
        <taxon>Eukaryota</taxon>
        <taxon>Metazoa</taxon>
        <taxon>Ecdysozoa</taxon>
        <taxon>Arthropoda</taxon>
        <taxon>Hexapoda</taxon>
        <taxon>Insecta</taxon>
        <taxon>Pterygota</taxon>
        <taxon>Neoptera</taxon>
        <taxon>Endopterygota</taxon>
        <taxon>Diptera</taxon>
        <taxon>Brachycera</taxon>
        <taxon>Muscomorpha</taxon>
        <taxon>Muscoidea</taxon>
        <taxon>Muscidae</taxon>
        <taxon>Musca</taxon>
    </lineage>
</organism>
<evidence type="ECO:0000256" key="6">
    <source>
        <dbReference type="ARBA" id="ARBA00022729"/>
    </source>
</evidence>
<evidence type="ECO:0000256" key="3">
    <source>
        <dbReference type="ARBA" id="ARBA00008979"/>
    </source>
</evidence>
<feature type="transmembrane region" description="Helical" evidence="14">
    <location>
        <begin position="224"/>
        <end position="243"/>
    </location>
</feature>
<dbReference type="SUPFAM" id="SSF63877">
    <property type="entry name" value="Methuselah ectodomain"/>
    <property type="match status" value="1"/>
</dbReference>
<evidence type="ECO:0000256" key="13">
    <source>
        <dbReference type="ARBA" id="ARBA00023224"/>
    </source>
</evidence>
<dbReference type="PANTHER" id="PTHR47154:SF2">
    <property type="entry name" value="G-PROTEIN COUPLED RECEPTOR MTH-RELATED"/>
    <property type="match status" value="1"/>
</dbReference>